<proteinExistence type="inferred from homology"/>
<evidence type="ECO:0000259" key="5">
    <source>
        <dbReference type="Pfam" id="PF13657"/>
    </source>
</evidence>
<keyword evidence="7" id="KW-1185">Reference proteome</keyword>
<dbReference type="RefSeq" id="WP_097123489.1">
    <property type="nucleotide sequence ID" value="NZ_OCND01000012.1"/>
</dbReference>
<dbReference type="OrthoDB" id="9805913at2"/>
<accession>A0A286DET4</accession>
<dbReference type="GO" id="GO:0004674">
    <property type="term" value="F:protein serine/threonine kinase activity"/>
    <property type="evidence" value="ECO:0007669"/>
    <property type="project" value="TreeGrafter"/>
</dbReference>
<gene>
    <name evidence="6" type="ORF">SAMN06296416_11288</name>
</gene>
<reference evidence="6 7" key="1">
    <citation type="submission" date="2017-09" db="EMBL/GenBank/DDBJ databases">
        <authorList>
            <person name="Ehlers B."/>
            <person name="Leendertz F.H."/>
        </authorList>
    </citation>
    <scope>NUCLEOTIDE SEQUENCE [LARGE SCALE GENOMIC DNA]</scope>
    <source>
        <strain evidence="6 7">CGMCC 1.10978</strain>
    </source>
</reference>
<evidence type="ECO:0000256" key="2">
    <source>
        <dbReference type="ARBA" id="ARBA00022679"/>
    </source>
</evidence>
<dbReference type="Proteomes" id="UP000219374">
    <property type="component" value="Unassembled WGS sequence"/>
</dbReference>
<dbReference type="Pfam" id="PF13657">
    <property type="entry name" value="Couple_hipA"/>
    <property type="match status" value="1"/>
</dbReference>
<dbReference type="InterPro" id="IPR052028">
    <property type="entry name" value="HipA_Ser/Thr_kinase"/>
</dbReference>
<keyword evidence="3 6" id="KW-0418">Kinase</keyword>
<feature type="domain" description="HipA-like C-terminal" evidence="4">
    <location>
        <begin position="148"/>
        <end position="379"/>
    </location>
</feature>
<organism evidence="6 7">
    <name type="scientific">Pseudoxanthomonas wuyuanensis</name>
    <dbReference type="NCBI Taxonomy" id="1073196"/>
    <lineage>
        <taxon>Bacteria</taxon>
        <taxon>Pseudomonadati</taxon>
        <taxon>Pseudomonadota</taxon>
        <taxon>Gammaproteobacteria</taxon>
        <taxon>Lysobacterales</taxon>
        <taxon>Lysobacteraceae</taxon>
        <taxon>Pseudoxanthomonas</taxon>
    </lineage>
</organism>
<dbReference type="Pfam" id="PF07804">
    <property type="entry name" value="HipA_C"/>
    <property type="match status" value="1"/>
</dbReference>
<dbReference type="PANTHER" id="PTHR37419:SF1">
    <property type="entry name" value="SERINE_THREONINE-PROTEIN KINASE TOXIN HIPA"/>
    <property type="match status" value="1"/>
</dbReference>
<dbReference type="InterPro" id="IPR017508">
    <property type="entry name" value="HipA_N1"/>
</dbReference>
<name>A0A286DET4_9GAMM</name>
<dbReference type="EMBL" id="OCND01000012">
    <property type="protein sequence ID" value="SOD57235.1"/>
    <property type="molecule type" value="Genomic_DNA"/>
</dbReference>
<dbReference type="CDD" id="cd17793">
    <property type="entry name" value="HipA"/>
    <property type="match status" value="1"/>
</dbReference>
<sequence>MTDSLQVTLFDQPIGDLAITGAQSPEDWHFTYQPDYLASSAPVPLSVALPLQADSYQGAAVRNWFCNLLPEGGVRDAIAARLRIAPSDDFALLAAIGGECAGAVSIQSPGPRAELPQDEENDLETLLYLQGEDAGEGAWALLGTPLRLSLAGAQDKIAVIAEPDGRLRLPGRNELSTHIVKPDSRRFRGLRDLEALGLALARAVGLPVAPSRPVEVMGRPALLIERYDRTTDGRRTQRLHQEDFCQALGYPGEMKYESQGGPGLARCSALIRQLGLGPAAVQGLLDWAVFNALIGNADAHAKNLALLCDRQGYRRLAPFYDLVPTVVLPESLITRAPALRIGAAARIEAITAQDWRTFAAQSQYAPRFVLNRVAGMANALLDCLNAVGDQLIEQGCDGKRIASATQLIANNVRQLQALASA</sequence>
<keyword evidence="2" id="KW-0808">Transferase</keyword>
<dbReference type="AlphaFoldDB" id="A0A286DET4"/>
<evidence type="ECO:0000259" key="4">
    <source>
        <dbReference type="Pfam" id="PF07804"/>
    </source>
</evidence>
<dbReference type="InterPro" id="IPR012893">
    <property type="entry name" value="HipA-like_C"/>
</dbReference>
<dbReference type="GO" id="GO:0005829">
    <property type="term" value="C:cytosol"/>
    <property type="evidence" value="ECO:0007669"/>
    <property type="project" value="TreeGrafter"/>
</dbReference>
<evidence type="ECO:0000256" key="3">
    <source>
        <dbReference type="ARBA" id="ARBA00022777"/>
    </source>
</evidence>
<feature type="domain" description="HipA N-terminal subdomain 1" evidence="5">
    <location>
        <begin position="5"/>
        <end position="106"/>
    </location>
</feature>
<dbReference type="NCBIfam" id="TIGR03071">
    <property type="entry name" value="couple_hipA"/>
    <property type="match status" value="1"/>
</dbReference>
<dbReference type="PANTHER" id="PTHR37419">
    <property type="entry name" value="SERINE/THREONINE-PROTEIN KINASE TOXIN HIPA"/>
    <property type="match status" value="1"/>
</dbReference>
<dbReference type="Gene3D" id="1.10.1070.20">
    <property type="match status" value="1"/>
</dbReference>
<comment type="similarity">
    <text evidence="1">Belongs to the HipA Ser/Thr kinase family.</text>
</comment>
<protein>
    <submittedName>
        <fullName evidence="6">Serine/threonine-protein kinase HipA</fullName>
    </submittedName>
</protein>
<evidence type="ECO:0000256" key="1">
    <source>
        <dbReference type="ARBA" id="ARBA00010164"/>
    </source>
</evidence>
<evidence type="ECO:0000313" key="6">
    <source>
        <dbReference type="EMBL" id="SOD57235.1"/>
    </source>
</evidence>
<evidence type="ECO:0000313" key="7">
    <source>
        <dbReference type="Proteomes" id="UP000219374"/>
    </source>
</evidence>